<dbReference type="AlphaFoldDB" id="A0A484GYH8"/>
<evidence type="ECO:0000313" key="2">
    <source>
        <dbReference type="Proteomes" id="UP000295264"/>
    </source>
</evidence>
<proteinExistence type="predicted"/>
<keyword evidence="2" id="KW-1185">Reference proteome</keyword>
<sequence>MWPMLWFPCLPRNMKYWSNTTIHSYSYRIRRLLPTLRTNVILRRNRYY</sequence>
<name>A0A484GYH8_SOUCH</name>
<comment type="caution">
    <text evidence="1">The sequence shown here is derived from an EMBL/GenBank/DDBJ whole genome shotgun (WGS) entry which is preliminary data.</text>
</comment>
<protein>
    <submittedName>
        <fullName evidence="1">Uncharacterized protein</fullName>
    </submittedName>
</protein>
<evidence type="ECO:0000313" key="1">
    <source>
        <dbReference type="EMBL" id="TEA40805.1"/>
    </source>
</evidence>
<dbReference type="EMBL" id="QWLN02002230">
    <property type="protein sequence ID" value="TEA40805.1"/>
    <property type="molecule type" value="Genomic_DNA"/>
</dbReference>
<organism evidence="1 2">
    <name type="scientific">Sousa chinensis</name>
    <name type="common">Indo-pacific humpbacked dolphin</name>
    <name type="synonym">Steno chinensis</name>
    <dbReference type="NCBI Taxonomy" id="103600"/>
    <lineage>
        <taxon>Eukaryota</taxon>
        <taxon>Metazoa</taxon>
        <taxon>Chordata</taxon>
        <taxon>Craniata</taxon>
        <taxon>Vertebrata</taxon>
        <taxon>Euteleostomi</taxon>
        <taxon>Mammalia</taxon>
        <taxon>Eutheria</taxon>
        <taxon>Laurasiatheria</taxon>
        <taxon>Artiodactyla</taxon>
        <taxon>Whippomorpha</taxon>
        <taxon>Cetacea</taxon>
        <taxon>Odontoceti</taxon>
        <taxon>Delphinidae</taxon>
        <taxon>Sousa</taxon>
    </lineage>
</organism>
<dbReference type="Proteomes" id="UP000295264">
    <property type="component" value="Unassembled WGS sequence"/>
</dbReference>
<gene>
    <name evidence="1" type="ORF">DBR06_SOUSAS19710005</name>
</gene>
<accession>A0A484GYH8</accession>
<reference evidence="1 2" key="1">
    <citation type="journal article" date="2018" name="Genomics">
        <title>Molecular footprints of inshore aquatic adaptation in Indo-Pacific humpback dolphin (Sousa chinensis).</title>
        <authorList>
            <person name="Ming Y."/>
            <person name="Jian J."/>
            <person name="Yu F."/>
            <person name="Yu X."/>
            <person name="Wang J."/>
            <person name="Liu W."/>
        </authorList>
    </citation>
    <scope>NUCLEOTIDE SEQUENCE [LARGE SCALE GENOMIC DNA]</scope>
    <source>
        <strain evidence="1">MY-2018</strain>
        <tissue evidence="1">Skin</tissue>
    </source>
</reference>